<dbReference type="EMBL" id="MU267223">
    <property type="protein sequence ID" value="KAH7917159.1"/>
    <property type="molecule type" value="Genomic_DNA"/>
</dbReference>
<sequence>METPTLAIALTLLTLFGLAVLAYPDHFIGTKARPDLPGPRGIPLLGNILQILPHRRRMLQCLSELERHYGELFTFTMPGRGRTIVVNRPEWLEHMRTNDGTKYSKGSTVLAVFKEFPGARGAFGSEGQLWKHSRRIMQPVFMSLSFYRHVTRALDEIIPVLQTFLHNAAESGVAFDFNEFRGKYALEVLCKATINLDTSVLTSDPGCLSENHQMMHTVSVLNRISSGRFHNPLWRLTEMLDGSRAAFHSARQDLFAVVEKLIRDRKATADLDGDFLSALLSNPSITEPVLRDTLITLLFAGRDMTQNALAWSLYELARC</sequence>
<name>A0ACB8AV84_9AGAM</name>
<gene>
    <name evidence="1" type="ORF">BV22DRAFT_1135638</name>
</gene>
<accession>A0ACB8AV84</accession>
<keyword evidence="2" id="KW-1185">Reference proteome</keyword>
<organism evidence="1 2">
    <name type="scientific">Leucogyrophana mollusca</name>
    <dbReference type="NCBI Taxonomy" id="85980"/>
    <lineage>
        <taxon>Eukaryota</taxon>
        <taxon>Fungi</taxon>
        <taxon>Dikarya</taxon>
        <taxon>Basidiomycota</taxon>
        <taxon>Agaricomycotina</taxon>
        <taxon>Agaricomycetes</taxon>
        <taxon>Agaricomycetidae</taxon>
        <taxon>Boletales</taxon>
        <taxon>Boletales incertae sedis</taxon>
        <taxon>Leucogyrophana</taxon>
    </lineage>
</organism>
<comment type="caution">
    <text evidence="1">The sequence shown here is derived from an EMBL/GenBank/DDBJ whole genome shotgun (WGS) entry which is preliminary data.</text>
</comment>
<feature type="non-terminal residue" evidence="1">
    <location>
        <position position="319"/>
    </location>
</feature>
<proteinExistence type="predicted"/>
<protein>
    <submittedName>
        <fullName evidence="1">Cytochrome P450</fullName>
    </submittedName>
</protein>
<evidence type="ECO:0000313" key="2">
    <source>
        <dbReference type="Proteomes" id="UP000790709"/>
    </source>
</evidence>
<reference evidence="1" key="1">
    <citation type="journal article" date="2021" name="New Phytol.">
        <title>Evolutionary innovations through gain and loss of genes in the ectomycorrhizal Boletales.</title>
        <authorList>
            <person name="Wu G."/>
            <person name="Miyauchi S."/>
            <person name="Morin E."/>
            <person name="Kuo A."/>
            <person name="Drula E."/>
            <person name="Varga T."/>
            <person name="Kohler A."/>
            <person name="Feng B."/>
            <person name="Cao Y."/>
            <person name="Lipzen A."/>
            <person name="Daum C."/>
            <person name="Hundley H."/>
            <person name="Pangilinan J."/>
            <person name="Johnson J."/>
            <person name="Barry K."/>
            <person name="LaButti K."/>
            <person name="Ng V."/>
            <person name="Ahrendt S."/>
            <person name="Min B."/>
            <person name="Choi I.G."/>
            <person name="Park H."/>
            <person name="Plett J.M."/>
            <person name="Magnuson J."/>
            <person name="Spatafora J.W."/>
            <person name="Nagy L.G."/>
            <person name="Henrissat B."/>
            <person name="Grigoriev I.V."/>
            <person name="Yang Z.L."/>
            <person name="Xu J."/>
            <person name="Martin F.M."/>
        </authorList>
    </citation>
    <scope>NUCLEOTIDE SEQUENCE</scope>
    <source>
        <strain evidence="1">KUC20120723A-06</strain>
    </source>
</reference>
<dbReference type="Proteomes" id="UP000790709">
    <property type="component" value="Unassembled WGS sequence"/>
</dbReference>
<evidence type="ECO:0000313" key="1">
    <source>
        <dbReference type="EMBL" id="KAH7917159.1"/>
    </source>
</evidence>